<feature type="transmembrane region" description="Helical" evidence="8">
    <location>
        <begin position="326"/>
        <end position="348"/>
    </location>
</feature>
<evidence type="ECO:0000259" key="9">
    <source>
        <dbReference type="PROSITE" id="PS50850"/>
    </source>
</evidence>
<dbReference type="PANTHER" id="PTHR43528:SF8">
    <property type="entry name" value="BLR0239 PROTEIN"/>
    <property type="match status" value="1"/>
</dbReference>
<evidence type="ECO:0000313" key="10">
    <source>
        <dbReference type="EMBL" id="RDI40843.1"/>
    </source>
</evidence>
<accession>A0A370GFT4</accession>
<keyword evidence="4 8" id="KW-0812">Transmembrane</keyword>
<evidence type="ECO:0000256" key="3">
    <source>
        <dbReference type="ARBA" id="ARBA00022475"/>
    </source>
</evidence>
<reference evidence="10 11" key="1">
    <citation type="submission" date="2018-07" db="EMBL/GenBank/DDBJ databases">
        <title>Genomic Encyclopedia of Type Strains, Phase IV (KMG-IV): sequencing the most valuable type-strain genomes for metagenomic binning, comparative biology and taxonomic classification.</title>
        <authorList>
            <person name="Goeker M."/>
        </authorList>
    </citation>
    <scope>NUCLEOTIDE SEQUENCE [LARGE SCALE GENOMIC DNA]</scope>
    <source>
        <strain evidence="10 11">DSM 5603</strain>
    </source>
</reference>
<evidence type="ECO:0000256" key="5">
    <source>
        <dbReference type="ARBA" id="ARBA00022847"/>
    </source>
</evidence>
<dbReference type="GO" id="GO:0005886">
    <property type="term" value="C:plasma membrane"/>
    <property type="evidence" value="ECO:0007669"/>
    <property type="project" value="UniProtKB-SubCell"/>
</dbReference>
<keyword evidence="5" id="KW-0769">Symport</keyword>
<dbReference type="SUPFAM" id="SSF103473">
    <property type="entry name" value="MFS general substrate transporter"/>
    <property type="match status" value="1"/>
</dbReference>
<evidence type="ECO:0000256" key="6">
    <source>
        <dbReference type="ARBA" id="ARBA00022989"/>
    </source>
</evidence>
<feature type="transmembrane region" description="Helical" evidence="8">
    <location>
        <begin position="391"/>
        <end position="413"/>
    </location>
</feature>
<evidence type="ECO:0000313" key="11">
    <source>
        <dbReference type="Proteomes" id="UP000254958"/>
    </source>
</evidence>
<dbReference type="AlphaFoldDB" id="A0A370GFT4"/>
<keyword evidence="2" id="KW-0813">Transport</keyword>
<feature type="transmembrane region" description="Helical" evidence="8">
    <location>
        <begin position="179"/>
        <end position="198"/>
    </location>
</feature>
<gene>
    <name evidence="10" type="ORF">C7453_101642</name>
</gene>
<dbReference type="PANTHER" id="PTHR43528">
    <property type="entry name" value="ALPHA-KETOGLUTARATE PERMEASE"/>
    <property type="match status" value="1"/>
</dbReference>
<organism evidence="10 11">
    <name type="scientific">Gluconacetobacter liquefaciens</name>
    <name type="common">Acetobacter liquefaciens</name>
    <dbReference type="NCBI Taxonomy" id="89584"/>
    <lineage>
        <taxon>Bacteria</taxon>
        <taxon>Pseudomonadati</taxon>
        <taxon>Pseudomonadota</taxon>
        <taxon>Alphaproteobacteria</taxon>
        <taxon>Acetobacterales</taxon>
        <taxon>Acetobacteraceae</taxon>
        <taxon>Gluconacetobacter</taxon>
    </lineage>
</organism>
<comment type="subcellular location">
    <subcellularLocation>
        <location evidence="1">Cell membrane</location>
        <topology evidence="1">Multi-pass membrane protein</topology>
    </subcellularLocation>
</comment>
<evidence type="ECO:0000256" key="2">
    <source>
        <dbReference type="ARBA" id="ARBA00022448"/>
    </source>
</evidence>
<dbReference type="InterPro" id="IPR051084">
    <property type="entry name" value="H+-coupled_symporters"/>
</dbReference>
<comment type="caution">
    <text evidence="10">The sequence shown here is derived from an EMBL/GenBank/DDBJ whole genome shotgun (WGS) entry which is preliminary data.</text>
</comment>
<dbReference type="Gene3D" id="1.20.1250.20">
    <property type="entry name" value="MFS general substrate transporter like domains"/>
    <property type="match status" value="2"/>
</dbReference>
<keyword evidence="3" id="KW-1003">Cell membrane</keyword>
<evidence type="ECO:0000256" key="1">
    <source>
        <dbReference type="ARBA" id="ARBA00004651"/>
    </source>
</evidence>
<feature type="transmembrane region" description="Helical" evidence="8">
    <location>
        <begin position="232"/>
        <end position="252"/>
    </location>
</feature>
<dbReference type="PROSITE" id="PS00217">
    <property type="entry name" value="SUGAR_TRANSPORT_2"/>
    <property type="match status" value="1"/>
</dbReference>
<dbReference type="GO" id="GO:0015293">
    <property type="term" value="F:symporter activity"/>
    <property type="evidence" value="ECO:0007669"/>
    <property type="project" value="UniProtKB-KW"/>
</dbReference>
<protein>
    <submittedName>
        <fullName evidence="10">Putative MFS family arabinose efflux permease</fullName>
    </submittedName>
</protein>
<dbReference type="PROSITE" id="PS50850">
    <property type="entry name" value="MFS"/>
    <property type="match status" value="1"/>
</dbReference>
<feature type="domain" description="Major facilitator superfamily (MFS) profile" evidence="9">
    <location>
        <begin position="8"/>
        <end position="416"/>
    </location>
</feature>
<evidence type="ECO:0000256" key="4">
    <source>
        <dbReference type="ARBA" id="ARBA00022692"/>
    </source>
</evidence>
<dbReference type="InterPro" id="IPR005828">
    <property type="entry name" value="MFS_sugar_transport-like"/>
</dbReference>
<keyword evidence="6 8" id="KW-1133">Transmembrane helix</keyword>
<dbReference type="InterPro" id="IPR005829">
    <property type="entry name" value="Sugar_transporter_CS"/>
</dbReference>
<dbReference type="EMBL" id="QQAW01000001">
    <property type="protein sequence ID" value="RDI40843.1"/>
    <property type="molecule type" value="Genomic_DNA"/>
</dbReference>
<dbReference type="InterPro" id="IPR036259">
    <property type="entry name" value="MFS_trans_sf"/>
</dbReference>
<evidence type="ECO:0000256" key="7">
    <source>
        <dbReference type="ARBA" id="ARBA00023136"/>
    </source>
</evidence>
<keyword evidence="7 8" id="KW-0472">Membrane</keyword>
<feature type="transmembrane region" description="Helical" evidence="8">
    <location>
        <begin position="154"/>
        <end position="173"/>
    </location>
</feature>
<feature type="transmembrane region" description="Helical" evidence="8">
    <location>
        <begin position="45"/>
        <end position="69"/>
    </location>
</feature>
<name>A0A370GFT4_GLULI</name>
<dbReference type="InterPro" id="IPR020846">
    <property type="entry name" value="MFS_dom"/>
</dbReference>
<sequence length="433" mass="45602">MISRRNRAVIGSIAGNALEWYDFMVFSYLVPVISAVFFGGAGQRAVLFTTILFGMGFLTRPLGGVVLGLFADRHGTGSAMVLGMSVMAVSMLLIACAPGWHTAGLVGAGIVVVARLLQGFSAGAEFATSTSFLIEEAPPGRRGFYGSWQMVGQAAAQILGSGVGFMLATALSPEMLVAWGWRLPFAFGLVILPAILVLRRNGQDTEPRPARDTLQGSAARFLRDLRRQKGRALSVAGLVGGTSATLYILYGYNITFATRTLHLPIRMVFFITMAAAVVMVPFILLAGCLGDRFGGRRVLFVSLIGLLIAIIPLSAFLVAGPSVGRLLIMQVGLAVFSGLFLGAYSTVVTEVFEPGSRTTVLATVHNMTVMLVGGTSQTIVTWLLAVTGSAMASGLYVAMAVLGAALGAGWLAVERRPARRMALSGAEPVPVHV</sequence>
<dbReference type="Proteomes" id="UP000254958">
    <property type="component" value="Unassembled WGS sequence"/>
</dbReference>
<evidence type="ECO:0000256" key="8">
    <source>
        <dbReference type="SAM" id="Phobius"/>
    </source>
</evidence>
<feature type="transmembrane region" description="Helical" evidence="8">
    <location>
        <begin position="264"/>
        <end position="286"/>
    </location>
</feature>
<feature type="transmembrane region" description="Helical" evidence="8">
    <location>
        <begin position="360"/>
        <end position="385"/>
    </location>
</feature>
<feature type="transmembrane region" description="Helical" evidence="8">
    <location>
        <begin position="20"/>
        <end position="39"/>
    </location>
</feature>
<proteinExistence type="predicted"/>
<keyword evidence="11" id="KW-1185">Reference proteome</keyword>
<dbReference type="Pfam" id="PF00083">
    <property type="entry name" value="Sugar_tr"/>
    <property type="match status" value="1"/>
</dbReference>
<feature type="transmembrane region" description="Helical" evidence="8">
    <location>
        <begin position="298"/>
        <end position="320"/>
    </location>
</feature>